<keyword evidence="7" id="KW-0997">Cell inner membrane</keyword>
<dbReference type="Gene3D" id="3.30.160.60">
    <property type="entry name" value="Classic Zinc Finger"/>
    <property type="match status" value="1"/>
</dbReference>
<dbReference type="RefSeq" id="WP_200340495.1">
    <property type="nucleotide sequence ID" value="NZ_NRRL01000019.1"/>
</dbReference>
<evidence type="ECO:0000256" key="5">
    <source>
        <dbReference type="ARBA" id="ARBA00023239"/>
    </source>
</evidence>
<dbReference type="Pfam" id="PF02618">
    <property type="entry name" value="YceG"/>
    <property type="match status" value="1"/>
</dbReference>
<evidence type="ECO:0000256" key="4">
    <source>
        <dbReference type="ARBA" id="ARBA00023136"/>
    </source>
</evidence>
<dbReference type="InterPro" id="IPR003770">
    <property type="entry name" value="MLTG-like"/>
</dbReference>
<dbReference type="EMBL" id="NRRL01000019">
    <property type="protein sequence ID" value="MBK1668245.1"/>
    <property type="molecule type" value="Genomic_DNA"/>
</dbReference>
<keyword evidence="9" id="KW-1185">Reference proteome</keyword>
<dbReference type="EC" id="4.2.2.29" evidence="7"/>
<keyword evidence="2 7" id="KW-0812">Transmembrane</keyword>
<dbReference type="GO" id="GO:0016829">
    <property type="term" value="F:lyase activity"/>
    <property type="evidence" value="ECO:0007669"/>
    <property type="project" value="UniProtKB-KW"/>
</dbReference>
<dbReference type="PANTHER" id="PTHR30518">
    <property type="entry name" value="ENDOLYTIC MUREIN TRANSGLYCOSYLASE"/>
    <property type="match status" value="1"/>
</dbReference>
<evidence type="ECO:0000256" key="1">
    <source>
        <dbReference type="ARBA" id="ARBA00022475"/>
    </source>
</evidence>
<dbReference type="NCBIfam" id="TIGR00247">
    <property type="entry name" value="endolytic transglycosylase MltG"/>
    <property type="match status" value="1"/>
</dbReference>
<dbReference type="Gene3D" id="3.30.1490.480">
    <property type="entry name" value="Endolytic murein transglycosylase"/>
    <property type="match status" value="1"/>
</dbReference>
<keyword evidence="5 7" id="KW-0456">Lyase</keyword>
<comment type="caution">
    <text evidence="8">The sequence shown here is derived from an EMBL/GenBank/DDBJ whole genome shotgun (WGS) entry which is preliminary data.</text>
</comment>
<comment type="catalytic activity">
    <reaction evidence="7">
        <text>a peptidoglycan chain = a peptidoglycan chain with N-acetyl-1,6-anhydromuramyl-[peptide] at the reducing end + a peptidoglycan chain with N-acetylglucosamine at the non-reducing end.</text>
        <dbReference type="EC" id="4.2.2.29"/>
    </reaction>
</comment>
<organism evidence="8 9">
    <name type="scientific">Rhodovibrio sodomensis</name>
    <dbReference type="NCBI Taxonomy" id="1088"/>
    <lineage>
        <taxon>Bacteria</taxon>
        <taxon>Pseudomonadati</taxon>
        <taxon>Pseudomonadota</taxon>
        <taxon>Alphaproteobacteria</taxon>
        <taxon>Rhodospirillales</taxon>
        <taxon>Rhodovibrionaceae</taxon>
        <taxon>Rhodovibrio</taxon>
    </lineage>
</organism>
<sequence length="326" mass="35705">MKRLLIAATFLITAAAVGAGLLYAWGHQRFTGPGPLDARKIVLIERGAGVSAIAQQLAREGVIRSPLIFRLGARATGQATQLKAGEYEFPAKVSPQQALRIVVSGNTVARTLTIPEGLTSHEVVDRIRQAPALSGEIAEVPDEGELLPETYQYQRGNSRAELLQRMRDAMDRTLAKLWPQRADDLPYDTKQAAVTLASIVEKETAVPDERALVAGVFVNRLERGMRLQSDPTVRFALTNGETELGRPLTRADWRVDHPYNTYRISGLPPGPIANPGRAALKAALNPAETEYLYFVADGSGGHAFAKTLREHNRNVAEWRKVRDGDN</sequence>
<proteinExistence type="inferred from homology"/>
<keyword evidence="3 7" id="KW-1133">Transmembrane helix</keyword>
<dbReference type="HAMAP" id="MF_02065">
    <property type="entry name" value="MltG"/>
    <property type="match status" value="1"/>
</dbReference>
<dbReference type="Proteomes" id="UP001296873">
    <property type="component" value="Unassembled WGS sequence"/>
</dbReference>
<dbReference type="CDD" id="cd08010">
    <property type="entry name" value="MltG_like"/>
    <property type="match status" value="1"/>
</dbReference>
<comment type="similarity">
    <text evidence="7">Belongs to the transglycosylase MltG family.</text>
</comment>
<dbReference type="PANTHER" id="PTHR30518:SF2">
    <property type="entry name" value="ENDOLYTIC MUREIN TRANSGLYCOSYLASE"/>
    <property type="match status" value="1"/>
</dbReference>
<keyword evidence="4 7" id="KW-0472">Membrane</keyword>
<evidence type="ECO:0000256" key="7">
    <source>
        <dbReference type="HAMAP-Rule" id="MF_02065"/>
    </source>
</evidence>
<evidence type="ECO:0000313" key="9">
    <source>
        <dbReference type="Proteomes" id="UP001296873"/>
    </source>
</evidence>
<comment type="function">
    <text evidence="7">Functions as a peptidoglycan terminase that cleaves nascent peptidoglycan strands endolytically to terminate their elongation.</text>
</comment>
<name>A0ABS1DD03_9PROT</name>
<evidence type="ECO:0000256" key="6">
    <source>
        <dbReference type="ARBA" id="ARBA00023316"/>
    </source>
</evidence>
<protein>
    <recommendedName>
        <fullName evidence="7">Endolytic murein transglycosylase</fullName>
        <ecNumber evidence="7">4.2.2.29</ecNumber>
    </recommendedName>
    <alternativeName>
        <fullName evidence="7">Peptidoglycan lytic transglycosylase</fullName>
    </alternativeName>
    <alternativeName>
        <fullName evidence="7">Peptidoglycan polymerization terminase</fullName>
    </alternativeName>
</protein>
<keyword evidence="1 7" id="KW-1003">Cell membrane</keyword>
<evidence type="ECO:0000256" key="2">
    <source>
        <dbReference type="ARBA" id="ARBA00022692"/>
    </source>
</evidence>
<reference evidence="8 9" key="1">
    <citation type="journal article" date="2020" name="Microorganisms">
        <title>Osmotic Adaptation and Compatible Solute Biosynthesis of Phototrophic Bacteria as Revealed from Genome Analyses.</title>
        <authorList>
            <person name="Imhoff J.F."/>
            <person name="Rahn T."/>
            <person name="Kunzel S."/>
            <person name="Keller A."/>
            <person name="Neulinger S.C."/>
        </authorList>
    </citation>
    <scope>NUCLEOTIDE SEQUENCE [LARGE SCALE GENOMIC DNA]</scope>
    <source>
        <strain evidence="8 9">DSM 9895</strain>
    </source>
</reference>
<feature type="site" description="Important for catalytic activity" evidence="7">
    <location>
        <position position="203"/>
    </location>
</feature>
<evidence type="ECO:0000256" key="3">
    <source>
        <dbReference type="ARBA" id="ARBA00022989"/>
    </source>
</evidence>
<gene>
    <name evidence="7" type="primary">mltG</name>
    <name evidence="8" type="ORF">CKO28_09370</name>
</gene>
<evidence type="ECO:0000313" key="8">
    <source>
        <dbReference type="EMBL" id="MBK1668245.1"/>
    </source>
</evidence>
<keyword evidence="6 7" id="KW-0961">Cell wall biogenesis/degradation</keyword>
<accession>A0ABS1DD03</accession>